<evidence type="ECO:0000313" key="3">
    <source>
        <dbReference type="EMBL" id="EEQ32529.1"/>
    </source>
</evidence>
<feature type="compositionally biased region" description="Acidic residues" evidence="1">
    <location>
        <begin position="450"/>
        <end position="468"/>
    </location>
</feature>
<dbReference type="OMA" id="DRRNTHQ"/>
<dbReference type="Pfam" id="PF25545">
    <property type="entry name" value="DUF7924"/>
    <property type="match status" value="1"/>
</dbReference>
<feature type="domain" description="DUF7924" evidence="2">
    <location>
        <begin position="274"/>
        <end position="405"/>
    </location>
</feature>
<dbReference type="STRING" id="554155.C5FRM6"/>
<keyword evidence="4" id="KW-1185">Reference proteome</keyword>
<feature type="compositionally biased region" description="Polar residues" evidence="1">
    <location>
        <begin position="73"/>
        <end position="83"/>
    </location>
</feature>
<sequence>MIQPDPWSPLSKRQSSEDDTQYRQIKAPRTARRPPEFWDNLSKIPLTKDALQEFNRRNRSVTSHVRRPVTRQYYKNTRASPSSAVEFLQRCSPRQLQDIKKTSRYGGPDLRDLRSYPPPQSRDNIAMPPNEPTSRSKKRAAAGTRSESSNSKRTSTRSSGRSSGGTYNRAFQQHLIDHGVYPDQYWFSDGRTPDKPSNWDDIVQRLSTPRDDLLPHNFTEDAFMRFKKENGELDADIENAALRLIPAIEGDSLDRRGGHYPLGNLNPLTDGTLPNAWPDRLYGSHPEQLHPQIREELSGYIVPSATASRPLMPTLFLEVKGPDQSALVAKRQACYYGALGARGVQALQSYKVDEPVYDGNAYTITATYHDGTLKLYTTHPVKPEGPTDSPKYYMHQLRSLGMTDGIDTFREGATWYRNARAWTKEKRDEFVETANTRLSNSATDTRAVDVQEEEEADSDASSESNEPDELPRVATTNSRDATPVPIPN</sequence>
<feature type="region of interest" description="Disordered" evidence="1">
    <location>
        <begin position="1"/>
        <end position="40"/>
    </location>
</feature>
<dbReference type="VEuPathDB" id="FungiDB:MCYG_05348"/>
<dbReference type="EMBL" id="DS995705">
    <property type="protein sequence ID" value="EEQ32529.1"/>
    <property type="molecule type" value="Genomic_DNA"/>
</dbReference>
<dbReference type="OrthoDB" id="5403634at2759"/>
<gene>
    <name evidence="3" type="ORF">MCYG_05348</name>
</gene>
<dbReference type="InterPro" id="IPR057684">
    <property type="entry name" value="DUF7924"/>
</dbReference>
<evidence type="ECO:0000256" key="1">
    <source>
        <dbReference type="SAM" id="MobiDB-lite"/>
    </source>
</evidence>
<feature type="compositionally biased region" description="Low complexity" evidence="1">
    <location>
        <begin position="144"/>
        <end position="166"/>
    </location>
</feature>
<dbReference type="AlphaFoldDB" id="C5FRM6"/>
<dbReference type="eggNOG" id="ENOG502SJYB">
    <property type="taxonomic scope" value="Eukaryota"/>
</dbReference>
<feature type="compositionally biased region" description="Polar residues" evidence="1">
    <location>
        <begin position="433"/>
        <end position="444"/>
    </location>
</feature>
<dbReference type="RefSeq" id="XP_002845479.1">
    <property type="nucleotide sequence ID" value="XM_002845433.1"/>
</dbReference>
<name>C5FRM6_ARTOC</name>
<accession>C5FRM6</accession>
<feature type="region of interest" description="Disordered" evidence="1">
    <location>
        <begin position="433"/>
        <end position="488"/>
    </location>
</feature>
<dbReference type="Proteomes" id="UP000002035">
    <property type="component" value="Unassembled WGS sequence"/>
</dbReference>
<evidence type="ECO:0000313" key="4">
    <source>
        <dbReference type="Proteomes" id="UP000002035"/>
    </source>
</evidence>
<organism evidence="3 4">
    <name type="scientific">Arthroderma otae (strain ATCC MYA-4605 / CBS 113480)</name>
    <name type="common">Microsporum canis</name>
    <dbReference type="NCBI Taxonomy" id="554155"/>
    <lineage>
        <taxon>Eukaryota</taxon>
        <taxon>Fungi</taxon>
        <taxon>Dikarya</taxon>
        <taxon>Ascomycota</taxon>
        <taxon>Pezizomycotina</taxon>
        <taxon>Eurotiomycetes</taxon>
        <taxon>Eurotiomycetidae</taxon>
        <taxon>Onygenales</taxon>
        <taxon>Arthrodermataceae</taxon>
        <taxon>Microsporum</taxon>
    </lineage>
</organism>
<dbReference type="HOGENOM" id="CLU_023878_1_1_1"/>
<protein>
    <recommendedName>
        <fullName evidence="2">DUF7924 domain-containing protein</fullName>
    </recommendedName>
</protein>
<feature type="region of interest" description="Disordered" evidence="1">
    <location>
        <begin position="57"/>
        <end position="167"/>
    </location>
</feature>
<evidence type="ECO:0000259" key="2">
    <source>
        <dbReference type="Pfam" id="PF25545"/>
    </source>
</evidence>
<proteinExistence type="predicted"/>
<reference evidence="4" key="1">
    <citation type="journal article" date="2012" name="MBio">
        <title>Comparative genome analysis of Trichophyton rubrum and related dermatophytes reveals candidate genes involved in infection.</title>
        <authorList>
            <person name="Martinez D.A."/>
            <person name="Oliver B.G."/>
            <person name="Graeser Y."/>
            <person name="Goldberg J.M."/>
            <person name="Li W."/>
            <person name="Martinez-Rossi N.M."/>
            <person name="Monod M."/>
            <person name="Shelest E."/>
            <person name="Barton R.C."/>
            <person name="Birch E."/>
            <person name="Brakhage A.A."/>
            <person name="Chen Z."/>
            <person name="Gurr S.J."/>
            <person name="Heiman D."/>
            <person name="Heitman J."/>
            <person name="Kosti I."/>
            <person name="Rossi A."/>
            <person name="Saif S."/>
            <person name="Samalova M."/>
            <person name="Saunders C.W."/>
            <person name="Shea T."/>
            <person name="Summerbell R.C."/>
            <person name="Xu J."/>
            <person name="Young S."/>
            <person name="Zeng Q."/>
            <person name="Birren B.W."/>
            <person name="Cuomo C.A."/>
            <person name="White T.C."/>
        </authorList>
    </citation>
    <scope>NUCLEOTIDE SEQUENCE [LARGE SCALE GENOMIC DNA]</scope>
    <source>
        <strain evidence="4">ATCC MYA-4605 / CBS 113480</strain>
    </source>
</reference>
<dbReference type="GeneID" id="9228686"/>